<dbReference type="InterPro" id="IPR000700">
    <property type="entry name" value="PAS-assoc_C"/>
</dbReference>
<evidence type="ECO:0000256" key="5">
    <source>
        <dbReference type="ARBA" id="ARBA00022553"/>
    </source>
</evidence>
<dbReference type="KEGG" id="dori:FH5T_12615"/>
<dbReference type="InterPro" id="IPR035965">
    <property type="entry name" value="PAS-like_dom_sf"/>
</dbReference>
<dbReference type="SMART" id="SM00388">
    <property type="entry name" value="HisKA"/>
    <property type="match status" value="1"/>
</dbReference>
<dbReference type="SMART" id="SM00091">
    <property type="entry name" value="PAS"/>
    <property type="match status" value="5"/>
</dbReference>
<dbReference type="SUPFAM" id="SSF55874">
    <property type="entry name" value="ATPase domain of HSP90 chaperone/DNA topoisomerase II/histidine kinase"/>
    <property type="match status" value="1"/>
</dbReference>
<evidence type="ECO:0000256" key="4">
    <source>
        <dbReference type="ARBA" id="ARBA00022475"/>
    </source>
</evidence>
<dbReference type="InterPro" id="IPR000014">
    <property type="entry name" value="PAS"/>
</dbReference>
<feature type="domain" description="Histidine kinase" evidence="14">
    <location>
        <begin position="817"/>
        <end position="1035"/>
    </location>
</feature>
<evidence type="ECO:0000256" key="12">
    <source>
        <dbReference type="PROSITE-ProRule" id="PRU00169"/>
    </source>
</evidence>
<dbReference type="PROSITE" id="PS50112">
    <property type="entry name" value="PAS"/>
    <property type="match status" value="5"/>
</dbReference>
<dbReference type="Gene3D" id="1.10.287.130">
    <property type="match status" value="1"/>
</dbReference>
<evidence type="ECO:0000256" key="2">
    <source>
        <dbReference type="ARBA" id="ARBA00004236"/>
    </source>
</evidence>
<dbReference type="InterPro" id="IPR003594">
    <property type="entry name" value="HATPase_dom"/>
</dbReference>
<feature type="domain" description="PAS" evidence="16">
    <location>
        <begin position="316"/>
        <end position="365"/>
    </location>
</feature>
<dbReference type="PROSITE" id="PS50113">
    <property type="entry name" value="PAC"/>
    <property type="match status" value="1"/>
</dbReference>
<dbReference type="GO" id="GO:0000155">
    <property type="term" value="F:phosphorelay sensor kinase activity"/>
    <property type="evidence" value="ECO:0007669"/>
    <property type="project" value="InterPro"/>
</dbReference>
<dbReference type="SUPFAM" id="SSF55785">
    <property type="entry name" value="PYP-like sensor domain (PAS domain)"/>
    <property type="match status" value="5"/>
</dbReference>
<evidence type="ECO:0000259" key="15">
    <source>
        <dbReference type="PROSITE" id="PS50110"/>
    </source>
</evidence>
<dbReference type="FunFam" id="3.30.565.10:FF:000023">
    <property type="entry name" value="PAS domain-containing sensor histidine kinase"/>
    <property type="match status" value="1"/>
</dbReference>
<keyword evidence="4" id="KW-1003">Cell membrane</keyword>
<dbReference type="STRING" id="1168034.FH5T_12615"/>
<feature type="domain" description="PAS" evidence="16">
    <location>
        <begin position="450"/>
        <end position="498"/>
    </location>
</feature>
<keyword evidence="7" id="KW-0547">Nucleotide-binding</keyword>
<dbReference type="Pfam" id="PF00072">
    <property type="entry name" value="Response_reg"/>
    <property type="match status" value="1"/>
</dbReference>
<dbReference type="CDD" id="cd00082">
    <property type="entry name" value="HisKA"/>
    <property type="match status" value="1"/>
</dbReference>
<dbReference type="SMART" id="SM00448">
    <property type="entry name" value="REC"/>
    <property type="match status" value="1"/>
</dbReference>
<keyword evidence="13" id="KW-0175">Coiled coil</keyword>
<evidence type="ECO:0000259" key="14">
    <source>
        <dbReference type="PROSITE" id="PS50109"/>
    </source>
</evidence>
<dbReference type="Gene3D" id="3.30.450.20">
    <property type="entry name" value="PAS domain"/>
    <property type="match status" value="5"/>
</dbReference>
<dbReference type="PROSITE" id="PS50109">
    <property type="entry name" value="HIS_KIN"/>
    <property type="match status" value="1"/>
</dbReference>
<keyword evidence="8 18" id="KW-0418">Kinase</keyword>
<feature type="domain" description="PAC" evidence="17">
    <location>
        <begin position="619"/>
        <end position="673"/>
    </location>
</feature>
<dbReference type="EMBL" id="FOHT01000004">
    <property type="protein sequence ID" value="SES97602.1"/>
    <property type="molecule type" value="Genomic_DNA"/>
</dbReference>
<dbReference type="Pfam" id="PF02518">
    <property type="entry name" value="HATPase_c"/>
    <property type="match status" value="1"/>
</dbReference>
<dbReference type="InterPro" id="IPR001789">
    <property type="entry name" value="Sig_transdc_resp-reg_receiver"/>
</dbReference>
<evidence type="ECO:0000256" key="10">
    <source>
        <dbReference type="ARBA" id="ARBA00023012"/>
    </source>
</evidence>
<dbReference type="AlphaFoldDB" id="X5DGH9"/>
<keyword evidence="11" id="KW-0472">Membrane</keyword>
<protein>
    <recommendedName>
        <fullName evidence="3">histidine kinase</fullName>
        <ecNumber evidence="3">2.7.13.3</ecNumber>
    </recommendedName>
</protein>
<dbReference type="InterPro" id="IPR005467">
    <property type="entry name" value="His_kinase_dom"/>
</dbReference>
<dbReference type="InterPro" id="IPR003661">
    <property type="entry name" value="HisK_dim/P_dom"/>
</dbReference>
<evidence type="ECO:0000259" key="17">
    <source>
        <dbReference type="PROSITE" id="PS50113"/>
    </source>
</evidence>
<feature type="coiled-coil region" evidence="13">
    <location>
        <begin position="661"/>
        <end position="688"/>
    </location>
</feature>
<feature type="coiled-coil region" evidence="13">
    <location>
        <begin position="484"/>
        <end position="511"/>
    </location>
</feature>
<accession>X5DGH9</accession>
<dbReference type="InterPro" id="IPR004358">
    <property type="entry name" value="Sig_transdc_His_kin-like_C"/>
</dbReference>
<evidence type="ECO:0000256" key="11">
    <source>
        <dbReference type="ARBA" id="ARBA00023136"/>
    </source>
</evidence>
<dbReference type="GO" id="GO:0005886">
    <property type="term" value="C:plasma membrane"/>
    <property type="evidence" value="ECO:0007669"/>
    <property type="project" value="UniProtKB-SubCell"/>
</dbReference>
<keyword evidence="6" id="KW-0808">Transferase</keyword>
<evidence type="ECO:0000256" key="13">
    <source>
        <dbReference type="SAM" id="Coils"/>
    </source>
</evidence>
<dbReference type="HOGENOM" id="CLU_000445_114_51_10"/>
<evidence type="ECO:0000256" key="7">
    <source>
        <dbReference type="ARBA" id="ARBA00022741"/>
    </source>
</evidence>
<dbReference type="SUPFAM" id="SSF55781">
    <property type="entry name" value="GAF domain-like"/>
    <property type="match status" value="1"/>
</dbReference>
<comment type="catalytic activity">
    <reaction evidence="1">
        <text>ATP + protein L-histidine = ADP + protein N-phospho-L-histidine.</text>
        <dbReference type="EC" id="2.7.13.3"/>
    </reaction>
</comment>
<feature type="domain" description="PAS" evidence="16">
    <location>
        <begin position="548"/>
        <end position="594"/>
    </location>
</feature>
<dbReference type="InterPro" id="IPR011006">
    <property type="entry name" value="CheY-like_superfamily"/>
</dbReference>
<dbReference type="EMBL" id="CP007451">
    <property type="protein sequence ID" value="AHW60174.1"/>
    <property type="molecule type" value="Genomic_DNA"/>
</dbReference>
<organism evidence="19 21">
    <name type="scientific">Draconibacterium orientale</name>
    <dbReference type="NCBI Taxonomy" id="1168034"/>
    <lineage>
        <taxon>Bacteria</taxon>
        <taxon>Pseudomonadati</taxon>
        <taxon>Bacteroidota</taxon>
        <taxon>Bacteroidia</taxon>
        <taxon>Marinilabiliales</taxon>
        <taxon>Prolixibacteraceae</taxon>
        <taxon>Draconibacterium</taxon>
    </lineage>
</organism>
<dbReference type="eggNOG" id="COG2205">
    <property type="taxonomic scope" value="Bacteria"/>
</dbReference>
<dbReference type="CDD" id="cd16922">
    <property type="entry name" value="HATPase_EvgS-ArcB-TorS-like"/>
    <property type="match status" value="1"/>
</dbReference>
<reference evidence="19 21" key="2">
    <citation type="submission" date="2016-10" db="EMBL/GenBank/DDBJ databases">
        <authorList>
            <person name="de Groot N.N."/>
        </authorList>
    </citation>
    <scope>NUCLEOTIDE SEQUENCE [LARGE SCALE GENOMIC DNA]</scope>
    <source>
        <strain evidence="19 21">DSM 25947</strain>
    </source>
</reference>
<dbReference type="InterPro" id="IPR001610">
    <property type="entry name" value="PAC"/>
</dbReference>
<evidence type="ECO:0000256" key="9">
    <source>
        <dbReference type="ARBA" id="ARBA00022840"/>
    </source>
</evidence>
<evidence type="ECO:0000256" key="3">
    <source>
        <dbReference type="ARBA" id="ARBA00012438"/>
    </source>
</evidence>
<proteinExistence type="predicted"/>
<keyword evidence="9" id="KW-0067">ATP-binding</keyword>
<reference evidence="18 20" key="1">
    <citation type="submission" date="2014-03" db="EMBL/GenBank/DDBJ databases">
        <title>Complete genome sequence of a deeply braunched marine Bacteroidia bacterium Draconibacterium orientale type strain FH5T.</title>
        <authorList>
            <person name="Li X."/>
            <person name="Wang X."/>
            <person name="Xie Z."/>
            <person name="Du Z."/>
            <person name="Chen G."/>
        </authorList>
    </citation>
    <scope>NUCLEOTIDE SEQUENCE [LARGE SCALE GENOMIC DNA]</scope>
    <source>
        <strain evidence="18 20">FH5</strain>
    </source>
</reference>
<evidence type="ECO:0000256" key="1">
    <source>
        <dbReference type="ARBA" id="ARBA00000085"/>
    </source>
</evidence>
<dbReference type="EC" id="2.7.13.3" evidence="3"/>
<evidence type="ECO:0000259" key="16">
    <source>
        <dbReference type="PROSITE" id="PS50112"/>
    </source>
</evidence>
<dbReference type="PANTHER" id="PTHR43047">
    <property type="entry name" value="TWO-COMPONENT HISTIDINE PROTEIN KINASE"/>
    <property type="match status" value="1"/>
</dbReference>
<feature type="domain" description="Response regulatory" evidence="15">
    <location>
        <begin position="1060"/>
        <end position="1175"/>
    </location>
</feature>
<evidence type="ECO:0000313" key="19">
    <source>
        <dbReference type="EMBL" id="SES97602.1"/>
    </source>
</evidence>
<dbReference type="CDD" id="cd17546">
    <property type="entry name" value="REC_hyHK_CKI1_RcsC-like"/>
    <property type="match status" value="1"/>
</dbReference>
<evidence type="ECO:0000256" key="8">
    <source>
        <dbReference type="ARBA" id="ARBA00022777"/>
    </source>
</evidence>
<dbReference type="eggNOG" id="COG5002">
    <property type="taxonomic scope" value="Bacteria"/>
</dbReference>
<dbReference type="Gene3D" id="3.30.565.10">
    <property type="entry name" value="Histidine kinase-like ATPase, C-terminal domain"/>
    <property type="match status" value="1"/>
</dbReference>
<evidence type="ECO:0000313" key="21">
    <source>
        <dbReference type="Proteomes" id="UP000181981"/>
    </source>
</evidence>
<evidence type="ECO:0000256" key="6">
    <source>
        <dbReference type="ARBA" id="ARBA00022679"/>
    </source>
</evidence>
<dbReference type="NCBIfam" id="TIGR00229">
    <property type="entry name" value="sensory_box"/>
    <property type="match status" value="5"/>
</dbReference>
<feature type="domain" description="PAS" evidence="16">
    <location>
        <begin position="197"/>
        <end position="246"/>
    </location>
</feature>
<dbReference type="CDD" id="cd00130">
    <property type="entry name" value="PAS"/>
    <property type="match status" value="5"/>
</dbReference>
<keyword evidence="10" id="KW-0902">Two-component regulatory system</keyword>
<sequence>MNKRADQKIAHLHKIIDTTRKIERLIISEKTPESLLGKTCDVLVATRGYFFACATLFNDNGDINYFTGSGDQRSINSVKHQLLTNGISDDIRKDILNGDYSITSNLPAHWQHQLDTKEWTLLLVPVHEDKQALGVMCVAVPAKDARHPKEELCLTDLANNIANALLKLKQTKELKTNERCYKNLINSLNDGVIIIQDGVIKFVNQALCQLTRYSEGELHGKQFTILVAPKELNRAKQLYNDILSGNITPKNQEATAITKSGETFPLGITAVKTDFENRPAIMMILHDNSGSKKLLEQLKENEEHYRFLSEASFEGIIIHQNGIIRDVNQTLLNISGFSREELIGKNILLNFVLEENIPQVLASMQHECSTPFIVGIRKKDHTIGYVEIESRSISYKGEIVRIAALRDVSERFQLQDEIKRNKEKLNRLLDNLPGVAFNCISLENAEKWSLNFLSEGCYALFGYKPEELIGDSISFSSIVHPDDRNFVRQTIQNAIKQKQSYELEYRITSKENQQKWVWERGKAFYNNNKILLEGFISEITRRKTLEQTNEMLSKAVESSSASILITDINGNIEYVNPFFEAKTGYFKKEVIGKNPNILSSGSHSKSFYKGLWQTIKSGKIWQGEILNKKKNHELYWEQAIISPIFNNHGEIVQFVAVREDITEKKQTLKELQQSKEIAEHNEARYKALHNASFGGIAIHDNGKILDCNHGLSIITGYSHEELIGMDGLLLITEDQRDLVIKHIEGQYSKPYETVGIRKNGQTYPIRIEGKMIPYHNKNVRVVEFRDITKQKQIEKELVQAKEKAEQSDKLKSAFLANMSHEIRTPMNGILGFTELLKTPNLSSEQRTEFIDVIQTSGDRMLNTINDIIDISKIESGMVNIAMQDINLPAFMNDMYVFFQPAMQSKAIDFRLNENNGNPLNLLHSDPDKLNSILTNLIKNACKFTPSGTIEFGYTINKEFIHFYVNDTGVGIPQDRQKAIFDRFVQADVADSRVFEGSGLGLSIAKSYTEMLNGTISLQSEVGKGTSFTVSLPIPTTARNNEPPKYELHNTNNKLLNQNLKLLVAEDDPVSVELLKLLLKDIATEILVANNGQEALQTVKAHTDIDLILMDIKMPIIDGFTTTSKIREFNKSVKIIAQSAFAQPEDIRRAKDAGCNDFILKPIAKAQLYESIKQLFNN</sequence>
<dbReference type="Pfam" id="PF00512">
    <property type="entry name" value="HisKA"/>
    <property type="match status" value="1"/>
</dbReference>
<feature type="modified residue" description="4-aspartylphosphate" evidence="12">
    <location>
        <position position="1110"/>
    </location>
</feature>
<name>X5DGH9_9BACT</name>
<dbReference type="SMART" id="SM00387">
    <property type="entry name" value="HATPase_c"/>
    <property type="match status" value="1"/>
</dbReference>
<dbReference type="SUPFAM" id="SSF52172">
    <property type="entry name" value="CheY-like"/>
    <property type="match status" value="1"/>
</dbReference>
<comment type="subcellular location">
    <subcellularLocation>
        <location evidence="2">Cell membrane</location>
    </subcellularLocation>
</comment>
<dbReference type="Proteomes" id="UP000023772">
    <property type="component" value="Chromosome"/>
</dbReference>
<dbReference type="InterPro" id="IPR036890">
    <property type="entry name" value="HATPase_C_sf"/>
</dbReference>
<dbReference type="OrthoDB" id="9796457at2"/>
<keyword evidence="20" id="KW-1185">Reference proteome</keyword>
<keyword evidence="5 12" id="KW-0597">Phosphoprotein</keyword>
<dbReference type="Pfam" id="PF13426">
    <property type="entry name" value="PAS_9"/>
    <property type="match status" value="4"/>
</dbReference>
<dbReference type="FunFam" id="1.10.287.130:FF:000002">
    <property type="entry name" value="Two-component osmosensing histidine kinase"/>
    <property type="match status" value="1"/>
</dbReference>
<evidence type="ECO:0000313" key="18">
    <source>
        <dbReference type="EMBL" id="AHW60174.1"/>
    </source>
</evidence>
<dbReference type="InterPro" id="IPR013655">
    <property type="entry name" value="PAS_fold_3"/>
</dbReference>
<dbReference type="PROSITE" id="PS50110">
    <property type="entry name" value="RESPONSE_REGULATORY"/>
    <property type="match status" value="1"/>
</dbReference>
<gene>
    <name evidence="18" type="ORF">FH5T_12615</name>
    <name evidence="19" type="ORF">SAMN05444285_10480</name>
</gene>
<dbReference type="GO" id="GO:0005524">
    <property type="term" value="F:ATP binding"/>
    <property type="evidence" value="ECO:0007669"/>
    <property type="project" value="UniProtKB-KW"/>
</dbReference>
<evidence type="ECO:0000313" key="20">
    <source>
        <dbReference type="Proteomes" id="UP000023772"/>
    </source>
</evidence>
<dbReference type="SMART" id="SM00086">
    <property type="entry name" value="PAC"/>
    <property type="match status" value="4"/>
</dbReference>
<dbReference type="SUPFAM" id="SSF47384">
    <property type="entry name" value="Homodimeric domain of signal transducing histidine kinase"/>
    <property type="match status" value="1"/>
</dbReference>
<dbReference type="Gene3D" id="3.40.50.2300">
    <property type="match status" value="1"/>
</dbReference>
<dbReference type="InterPro" id="IPR036097">
    <property type="entry name" value="HisK_dim/P_sf"/>
</dbReference>
<dbReference type="Proteomes" id="UP000181981">
    <property type="component" value="Unassembled WGS sequence"/>
</dbReference>
<feature type="domain" description="PAS" evidence="16">
    <location>
        <begin position="696"/>
        <end position="724"/>
    </location>
</feature>
<dbReference type="Pfam" id="PF08447">
    <property type="entry name" value="PAS_3"/>
    <property type="match status" value="1"/>
</dbReference>
<dbReference type="PRINTS" id="PR00344">
    <property type="entry name" value="BCTRLSENSOR"/>
</dbReference>
<dbReference type="RefSeq" id="WP_051567855.1">
    <property type="nucleotide sequence ID" value="NZ_FOHT01000004.1"/>
</dbReference>